<accession>W9GWA2</accession>
<organism evidence="1 2">
    <name type="scientific">Skermanella stibiiresistens SB22</name>
    <dbReference type="NCBI Taxonomy" id="1385369"/>
    <lineage>
        <taxon>Bacteria</taxon>
        <taxon>Pseudomonadati</taxon>
        <taxon>Pseudomonadota</taxon>
        <taxon>Alphaproteobacteria</taxon>
        <taxon>Rhodospirillales</taxon>
        <taxon>Azospirillaceae</taxon>
        <taxon>Skermanella</taxon>
    </lineage>
</organism>
<evidence type="ECO:0000313" key="1">
    <source>
        <dbReference type="EMBL" id="EWY35758.1"/>
    </source>
</evidence>
<dbReference type="EMBL" id="AVFL01000072">
    <property type="protein sequence ID" value="EWY35758.1"/>
    <property type="molecule type" value="Genomic_DNA"/>
</dbReference>
<reference evidence="1 2" key="1">
    <citation type="submission" date="2013-08" db="EMBL/GenBank/DDBJ databases">
        <title>The genome sequence of Skermanella stibiiresistens.</title>
        <authorList>
            <person name="Zhu W."/>
            <person name="Wang G."/>
        </authorList>
    </citation>
    <scope>NUCLEOTIDE SEQUENCE [LARGE SCALE GENOMIC DNA]</scope>
    <source>
        <strain evidence="1 2">SB22</strain>
    </source>
</reference>
<gene>
    <name evidence="1" type="ORF">N825_35905</name>
</gene>
<proteinExistence type="predicted"/>
<protein>
    <submittedName>
        <fullName evidence="1">Uncharacterized protein</fullName>
    </submittedName>
</protein>
<name>W9GWA2_9PROT</name>
<keyword evidence="2" id="KW-1185">Reference proteome</keyword>
<sequence length="86" mass="9653">MIVNDDDGLHPGIDDRLSDELEVALLERLRYRPRELGLRAVARARNCFPSVNDQQKAAKWLSASCMALKICAPRIVASILARREHG</sequence>
<comment type="caution">
    <text evidence="1">The sequence shown here is derived from an EMBL/GenBank/DDBJ whole genome shotgun (WGS) entry which is preliminary data.</text>
</comment>
<evidence type="ECO:0000313" key="2">
    <source>
        <dbReference type="Proteomes" id="UP000019486"/>
    </source>
</evidence>
<dbReference type="AlphaFoldDB" id="W9GWA2"/>
<dbReference type="Proteomes" id="UP000019486">
    <property type="component" value="Unassembled WGS sequence"/>
</dbReference>